<dbReference type="PROSITE" id="PS50005">
    <property type="entry name" value="TPR"/>
    <property type="match status" value="1"/>
</dbReference>
<dbReference type="EMBL" id="QGKW02001660">
    <property type="protein sequence ID" value="KAF2579480.1"/>
    <property type="molecule type" value="Genomic_DNA"/>
</dbReference>
<dbReference type="Gene3D" id="1.25.40.90">
    <property type="match status" value="1"/>
</dbReference>
<dbReference type="PANTHER" id="PTHR46050">
    <property type="entry name" value="TPR REPEAT-CONTAINING THIOREDOXIN"/>
    <property type="match status" value="1"/>
</dbReference>
<dbReference type="InterPro" id="IPR008942">
    <property type="entry name" value="ENTH_VHS"/>
</dbReference>
<gene>
    <name evidence="5" type="ORF">F2Q68_00000321</name>
</gene>
<dbReference type="SMART" id="SM00028">
    <property type="entry name" value="TPR"/>
    <property type="match status" value="2"/>
</dbReference>
<feature type="compositionally biased region" description="Low complexity" evidence="3">
    <location>
        <begin position="88"/>
        <end position="108"/>
    </location>
</feature>
<feature type="compositionally biased region" description="Polar residues" evidence="3">
    <location>
        <begin position="736"/>
        <end position="764"/>
    </location>
</feature>
<dbReference type="Pfam" id="PF04818">
    <property type="entry name" value="CID"/>
    <property type="match status" value="1"/>
</dbReference>
<dbReference type="CDD" id="cd16981">
    <property type="entry name" value="CID_RPRD_like"/>
    <property type="match status" value="1"/>
</dbReference>
<dbReference type="SMART" id="SM00582">
    <property type="entry name" value="RPR"/>
    <property type="match status" value="1"/>
</dbReference>
<feature type="repeat" description="TPR" evidence="2">
    <location>
        <begin position="218"/>
        <end position="251"/>
    </location>
</feature>
<evidence type="ECO:0000313" key="6">
    <source>
        <dbReference type="Proteomes" id="UP000712281"/>
    </source>
</evidence>
<feature type="compositionally biased region" description="Polar residues" evidence="3">
    <location>
        <begin position="689"/>
        <end position="700"/>
    </location>
</feature>
<evidence type="ECO:0000256" key="1">
    <source>
        <dbReference type="ARBA" id="ARBA00022664"/>
    </source>
</evidence>
<dbReference type="InterPro" id="IPR019734">
    <property type="entry name" value="TPR_rpt"/>
</dbReference>
<feature type="compositionally biased region" description="Low complexity" evidence="3">
    <location>
        <begin position="779"/>
        <end position="790"/>
    </location>
</feature>
<reference evidence="5" key="1">
    <citation type="submission" date="2019-12" db="EMBL/GenBank/DDBJ databases">
        <title>Genome sequencing and annotation of Brassica cretica.</title>
        <authorList>
            <person name="Studholme D.J."/>
            <person name="Sarris P.F."/>
        </authorList>
    </citation>
    <scope>NUCLEOTIDE SEQUENCE</scope>
    <source>
        <strain evidence="5">PFS-001/15</strain>
        <tissue evidence="5">Leaf</tissue>
    </source>
</reference>
<proteinExistence type="predicted"/>
<dbReference type="InterPro" id="IPR044534">
    <property type="entry name" value="TTL1-4"/>
</dbReference>
<dbReference type="SUPFAM" id="SSF48452">
    <property type="entry name" value="TPR-like"/>
    <property type="match status" value="1"/>
</dbReference>
<feature type="compositionally biased region" description="Polar residues" evidence="3">
    <location>
        <begin position="109"/>
        <end position="120"/>
    </location>
</feature>
<feature type="region of interest" description="Disordered" evidence="3">
    <location>
        <begin position="82"/>
        <end position="123"/>
    </location>
</feature>
<feature type="compositionally biased region" description="Polar residues" evidence="3">
    <location>
        <begin position="661"/>
        <end position="670"/>
    </location>
</feature>
<dbReference type="SUPFAM" id="SSF48464">
    <property type="entry name" value="ENTH/VHS domain"/>
    <property type="match status" value="1"/>
</dbReference>
<feature type="region of interest" description="Disordered" evidence="3">
    <location>
        <begin position="173"/>
        <end position="193"/>
    </location>
</feature>
<dbReference type="GO" id="GO:0005737">
    <property type="term" value="C:cytoplasm"/>
    <property type="evidence" value="ECO:0007669"/>
    <property type="project" value="TreeGrafter"/>
</dbReference>
<organism evidence="5 6">
    <name type="scientific">Brassica cretica</name>
    <name type="common">Mustard</name>
    <dbReference type="NCBI Taxonomy" id="69181"/>
    <lineage>
        <taxon>Eukaryota</taxon>
        <taxon>Viridiplantae</taxon>
        <taxon>Streptophyta</taxon>
        <taxon>Embryophyta</taxon>
        <taxon>Tracheophyta</taxon>
        <taxon>Spermatophyta</taxon>
        <taxon>Magnoliopsida</taxon>
        <taxon>eudicotyledons</taxon>
        <taxon>Gunneridae</taxon>
        <taxon>Pentapetalae</taxon>
        <taxon>rosids</taxon>
        <taxon>malvids</taxon>
        <taxon>Brassicales</taxon>
        <taxon>Brassicaceae</taxon>
        <taxon>Brassiceae</taxon>
        <taxon>Brassica</taxon>
    </lineage>
</organism>
<feature type="compositionally biased region" description="Low complexity" evidence="3">
    <location>
        <begin position="812"/>
        <end position="827"/>
    </location>
</feature>
<feature type="compositionally biased region" description="Pro residues" evidence="3">
    <location>
        <begin position="798"/>
        <end position="811"/>
    </location>
</feature>
<evidence type="ECO:0000259" key="4">
    <source>
        <dbReference type="PROSITE" id="PS51391"/>
    </source>
</evidence>
<sequence>MAESQVKKRWRCGLLGLVGRCGLRSKRSTATNGSHKSTMSSSNASTACTPNIQFTKSPGIELNAKKLQEHKVSPEPIQLPDQIQKNISNPSPNQNPNNQHLDNNGNQQESNNLEPVQQQARKVPREAIGLSGELESMIIDNQKAKGINGSMVRASSGNVMLFGNLGNLKQPGTAAVGNKNNVQDTEERKTSSVAPTLVSDNQEQSGTLCREVSTRMDPETLKTMGNEDYKNGNYVEALALYDAAIAIDPKKAAYRSNKSAALAALGRILEAVFECKEAIRMEPHYHKAQHRLAYLYLRLGEVENSIYHFKHSGPEADQEDVLKAKTVQTLLNKCTEAKRLRDWNTLIKETENTIASGADAAPHVFALQAEAFLKSLRHQEADDAMSRCPVLDVEMSTKYYGPISSAALSHWCIFNRVKAELIVTTWEKQFHSTEMAQKVPLLYLANDILQNSKRQGNEFVQEFWNVLPKAVKDIVSQGDDRGKGVVSRLVKIWEDRRVFGSRSKNLRDVMLGEDCPLPLDVSKKRPRGSKSSKRDRDSKSSRTKVSSGGGVAEKIASAYHLVVADNSNEEAEVSKCKSAVKRIRKMEKDVEEACSTAKDNPKRESLAKELEEEEYLLRQCIEKLKSVQGSRTSLVNQLKDALREQESELENLEAQIQVAQEQTEEAQNMQKRLKDEDYAPKPTTVAPGSVSTDNNGQSSKMTPASIAAMLTASTSSHMIMQSVLSSFAAEATKTKTSGLSKSESTVPVSYNNSQNQTPATQGQGQYHVIPNPAPPQPQPQFMNPPVMNNPYGFGNIPLMPPGLPPPPPPPHMIGNQQPQSNSAQQQQGTFQPSGIMYYGAPHHS</sequence>
<dbReference type="Gene3D" id="1.25.40.10">
    <property type="entry name" value="Tetratricopeptide repeat domain"/>
    <property type="match status" value="1"/>
</dbReference>
<feature type="domain" description="CID" evidence="4">
    <location>
        <begin position="382"/>
        <end position="515"/>
    </location>
</feature>
<dbReference type="InterPro" id="IPR011990">
    <property type="entry name" value="TPR-like_helical_dom_sf"/>
</dbReference>
<dbReference type="GO" id="GO:0005634">
    <property type="term" value="C:nucleus"/>
    <property type="evidence" value="ECO:0007669"/>
    <property type="project" value="UniProtKB-ARBA"/>
</dbReference>
<protein>
    <recommendedName>
        <fullName evidence="4">CID domain-containing protein</fullName>
    </recommendedName>
</protein>
<keyword evidence="1" id="KW-0507">mRNA processing</keyword>
<keyword evidence="2" id="KW-0802">TPR repeat</keyword>
<accession>A0A8S9JAN3</accession>
<comment type="caution">
    <text evidence="5">The sequence shown here is derived from an EMBL/GenBank/DDBJ whole genome shotgun (WGS) entry which is preliminary data.</text>
</comment>
<dbReference type="PANTHER" id="PTHR46050:SF7">
    <property type="entry name" value="TETRATRICOPEPTIDE REPEAT (TPR)-LIKE SUPERFAMILY PROTEIN"/>
    <property type="match status" value="1"/>
</dbReference>
<name>A0A8S9JAN3_BRACR</name>
<feature type="region of interest" description="Disordered" evidence="3">
    <location>
        <begin position="661"/>
        <end position="700"/>
    </location>
</feature>
<feature type="compositionally biased region" description="Polar residues" evidence="3">
    <location>
        <begin position="28"/>
        <end position="52"/>
    </location>
</feature>
<evidence type="ECO:0000313" key="5">
    <source>
        <dbReference type="EMBL" id="KAF2579480.1"/>
    </source>
</evidence>
<evidence type="ECO:0000256" key="2">
    <source>
        <dbReference type="PROSITE-ProRule" id="PRU00339"/>
    </source>
</evidence>
<dbReference type="AlphaFoldDB" id="A0A8S9JAN3"/>
<feature type="region of interest" description="Disordered" evidence="3">
    <location>
        <begin position="517"/>
        <end position="549"/>
    </location>
</feature>
<evidence type="ECO:0000256" key="3">
    <source>
        <dbReference type="SAM" id="MobiDB-lite"/>
    </source>
</evidence>
<dbReference type="Proteomes" id="UP000712281">
    <property type="component" value="Unassembled WGS sequence"/>
</dbReference>
<dbReference type="PROSITE" id="PS51391">
    <property type="entry name" value="CID"/>
    <property type="match status" value="1"/>
</dbReference>
<feature type="region of interest" description="Disordered" evidence="3">
    <location>
        <begin position="736"/>
        <end position="844"/>
    </location>
</feature>
<dbReference type="InterPro" id="IPR006569">
    <property type="entry name" value="CID_dom"/>
</dbReference>
<dbReference type="GO" id="GO:0006397">
    <property type="term" value="P:mRNA processing"/>
    <property type="evidence" value="ECO:0007669"/>
    <property type="project" value="UniProtKB-KW"/>
</dbReference>
<feature type="region of interest" description="Disordered" evidence="3">
    <location>
        <begin position="25"/>
        <end position="52"/>
    </location>
</feature>